<reference evidence="3" key="1">
    <citation type="submission" date="2023-07" db="EMBL/GenBank/DDBJ databases">
        <title>draft genome sequence of fig (Ficus carica).</title>
        <authorList>
            <person name="Takahashi T."/>
            <person name="Nishimura K."/>
        </authorList>
    </citation>
    <scope>NUCLEOTIDE SEQUENCE</scope>
</reference>
<feature type="signal peptide" evidence="2">
    <location>
        <begin position="1"/>
        <end position="22"/>
    </location>
</feature>
<evidence type="ECO:0000313" key="4">
    <source>
        <dbReference type="Proteomes" id="UP001187192"/>
    </source>
</evidence>
<evidence type="ECO:0008006" key="5">
    <source>
        <dbReference type="Google" id="ProtNLM"/>
    </source>
</evidence>
<evidence type="ECO:0000313" key="3">
    <source>
        <dbReference type="EMBL" id="GMN62870.1"/>
    </source>
</evidence>
<name>A0AA88J5W0_FICCA</name>
<comment type="caution">
    <text evidence="3">The sequence shown here is derived from an EMBL/GenBank/DDBJ whole genome shotgun (WGS) entry which is preliminary data.</text>
</comment>
<feature type="compositionally biased region" description="Basic and acidic residues" evidence="1">
    <location>
        <begin position="32"/>
        <end position="41"/>
    </location>
</feature>
<evidence type="ECO:0000256" key="1">
    <source>
        <dbReference type="SAM" id="MobiDB-lite"/>
    </source>
</evidence>
<proteinExistence type="predicted"/>
<dbReference type="EMBL" id="BTGU01000136">
    <property type="protein sequence ID" value="GMN62870.1"/>
    <property type="molecule type" value="Genomic_DNA"/>
</dbReference>
<dbReference type="AlphaFoldDB" id="A0AA88J5W0"/>
<protein>
    <recommendedName>
        <fullName evidence="5">Secreted protein</fullName>
    </recommendedName>
</protein>
<evidence type="ECO:0000256" key="2">
    <source>
        <dbReference type="SAM" id="SignalP"/>
    </source>
</evidence>
<gene>
    <name evidence="3" type="ORF">TIFTF001_031944</name>
</gene>
<organism evidence="3 4">
    <name type="scientific">Ficus carica</name>
    <name type="common">Common fig</name>
    <dbReference type="NCBI Taxonomy" id="3494"/>
    <lineage>
        <taxon>Eukaryota</taxon>
        <taxon>Viridiplantae</taxon>
        <taxon>Streptophyta</taxon>
        <taxon>Embryophyta</taxon>
        <taxon>Tracheophyta</taxon>
        <taxon>Spermatophyta</taxon>
        <taxon>Magnoliopsida</taxon>
        <taxon>eudicotyledons</taxon>
        <taxon>Gunneridae</taxon>
        <taxon>Pentapetalae</taxon>
        <taxon>rosids</taxon>
        <taxon>fabids</taxon>
        <taxon>Rosales</taxon>
        <taxon>Moraceae</taxon>
        <taxon>Ficeae</taxon>
        <taxon>Ficus</taxon>
    </lineage>
</organism>
<feature type="chain" id="PRO_5041710725" description="Secreted protein" evidence="2">
    <location>
        <begin position="23"/>
        <end position="185"/>
    </location>
</feature>
<feature type="region of interest" description="Disordered" evidence="1">
    <location>
        <begin position="24"/>
        <end position="43"/>
    </location>
</feature>
<accession>A0AA88J5W0</accession>
<sequence>MNGVRSPWGLLLMDWCAARATGAGQLPTTGKGQDKRCEKSGQDWPVAPSSITCKRKASRGDWDTSVVSVVDTPMLKRLPRVRVLGATRSGRLPRVPDGWLGLRLAGATGPMDWRHGQVLPGYVAASGDVMCCSSRWAARVADGYRDRACEPTTLPKYVVRFSETARVGRIITPGQSESGSRPDSE</sequence>
<keyword evidence="4" id="KW-1185">Reference proteome</keyword>
<dbReference type="Proteomes" id="UP001187192">
    <property type="component" value="Unassembled WGS sequence"/>
</dbReference>
<keyword evidence="2" id="KW-0732">Signal</keyword>